<dbReference type="RefSeq" id="XP_005790588.1">
    <property type="nucleotide sequence ID" value="XM_005790531.1"/>
</dbReference>
<reference evidence="5" key="2">
    <citation type="submission" date="2024-10" db="UniProtKB">
        <authorList>
            <consortium name="EnsemblProtists"/>
        </authorList>
    </citation>
    <scope>IDENTIFICATION</scope>
</reference>
<dbReference type="GeneID" id="17283429"/>
<dbReference type="PANTHER" id="PTHR22953:SF153">
    <property type="entry name" value="PURPLE ACID PHOSPHATASE"/>
    <property type="match status" value="1"/>
</dbReference>
<dbReference type="InterPro" id="IPR025733">
    <property type="entry name" value="PAPs_C"/>
</dbReference>
<evidence type="ECO:0000256" key="2">
    <source>
        <dbReference type="ARBA" id="ARBA00023180"/>
    </source>
</evidence>
<dbReference type="SUPFAM" id="SSF56300">
    <property type="entry name" value="Metallo-dependent phosphatases"/>
    <property type="match status" value="1"/>
</dbReference>
<dbReference type="EnsemblProtists" id="EOD38159">
    <property type="protein sequence ID" value="EOD38159"/>
    <property type="gene ID" value="EMIHUDRAFT_62875"/>
</dbReference>
<dbReference type="PANTHER" id="PTHR22953">
    <property type="entry name" value="ACID PHOSPHATASE RELATED"/>
    <property type="match status" value="1"/>
</dbReference>
<keyword evidence="2" id="KW-0325">Glycoprotein</keyword>
<dbReference type="CDD" id="cd00839">
    <property type="entry name" value="MPP_PAPs"/>
    <property type="match status" value="1"/>
</dbReference>
<evidence type="ECO:0000313" key="5">
    <source>
        <dbReference type="EnsemblProtists" id="EOD38159"/>
    </source>
</evidence>
<protein>
    <recommendedName>
        <fullName evidence="7">Acid phosphatase</fullName>
    </recommendedName>
</protein>
<dbReference type="Proteomes" id="UP000013827">
    <property type="component" value="Unassembled WGS sequence"/>
</dbReference>
<dbReference type="AlphaFoldDB" id="A0A0D3KQX4"/>
<dbReference type="PaxDb" id="2903-EOD38159"/>
<dbReference type="HOGENOM" id="CLU_013387_0_1_1"/>
<keyword evidence="1" id="KW-0732">Signal</keyword>
<dbReference type="eggNOG" id="KOG1378">
    <property type="taxonomic scope" value="Eukaryota"/>
</dbReference>
<dbReference type="Gene3D" id="3.60.21.10">
    <property type="match status" value="1"/>
</dbReference>
<feature type="domain" description="Calcineurin-like phosphoesterase" evidence="3">
    <location>
        <begin position="33"/>
        <end position="232"/>
    </location>
</feature>
<organism evidence="5 6">
    <name type="scientific">Emiliania huxleyi (strain CCMP1516)</name>
    <dbReference type="NCBI Taxonomy" id="280463"/>
    <lineage>
        <taxon>Eukaryota</taxon>
        <taxon>Haptista</taxon>
        <taxon>Haptophyta</taxon>
        <taxon>Prymnesiophyceae</taxon>
        <taxon>Isochrysidales</taxon>
        <taxon>Noelaerhabdaceae</taxon>
        <taxon>Emiliania</taxon>
    </lineage>
</organism>
<evidence type="ECO:0008006" key="7">
    <source>
        <dbReference type="Google" id="ProtNLM"/>
    </source>
</evidence>
<dbReference type="InterPro" id="IPR004843">
    <property type="entry name" value="Calcineurin-like_PHP"/>
</dbReference>
<evidence type="ECO:0000313" key="6">
    <source>
        <dbReference type="Proteomes" id="UP000013827"/>
    </source>
</evidence>
<name>A0A0D3KQX4_EMIH1</name>
<dbReference type="Pfam" id="PF00149">
    <property type="entry name" value="Metallophos"/>
    <property type="match status" value="1"/>
</dbReference>
<sequence>YEFLQPPAPGQVYPYKLGLAADIGQTSLSEKNMNVLIEGLDGLENNPVFLLGGDLSYADGFNPRWDTWSMMFEPLISKVQMLTCPGNHEVRLPTHLGSQPQPCHYSATSPQPSQVSSSEQFVNYDARFPTPYKASGSTSPHWFSKEVGPVHVISLCSYCATHPGSWQYEWLVSDFESIDREKTPWVIVMTHAPWYNSNSAHQGEAEPHRVDMEELLYDNGVDIFMNGHVHSYERSIGVYNGCLNECAPNFITLGDGGNYEGTYYNWIQPPPWSVVRESSFGVAFLEIENATHAYWNWTR</sequence>
<dbReference type="GO" id="GO:0003993">
    <property type="term" value="F:acid phosphatase activity"/>
    <property type="evidence" value="ECO:0007669"/>
    <property type="project" value="InterPro"/>
</dbReference>
<accession>A0A0D3KQX4</accession>
<evidence type="ECO:0000256" key="1">
    <source>
        <dbReference type="ARBA" id="ARBA00022729"/>
    </source>
</evidence>
<dbReference type="OMA" id="NSSRQFW"/>
<evidence type="ECO:0000259" key="3">
    <source>
        <dbReference type="Pfam" id="PF00149"/>
    </source>
</evidence>
<dbReference type="InterPro" id="IPR041792">
    <property type="entry name" value="MPP_PAP"/>
</dbReference>
<proteinExistence type="predicted"/>
<dbReference type="KEGG" id="ehx:EMIHUDRAFT_62875"/>
<dbReference type="Pfam" id="PF14008">
    <property type="entry name" value="Metallophos_C"/>
    <property type="match status" value="1"/>
</dbReference>
<feature type="domain" description="Purple acid phosphatase C-terminal" evidence="4">
    <location>
        <begin position="247"/>
        <end position="299"/>
    </location>
</feature>
<reference evidence="6" key="1">
    <citation type="journal article" date="2013" name="Nature">
        <title>Pan genome of the phytoplankton Emiliania underpins its global distribution.</title>
        <authorList>
            <person name="Read B.A."/>
            <person name="Kegel J."/>
            <person name="Klute M.J."/>
            <person name="Kuo A."/>
            <person name="Lefebvre S.C."/>
            <person name="Maumus F."/>
            <person name="Mayer C."/>
            <person name="Miller J."/>
            <person name="Monier A."/>
            <person name="Salamov A."/>
            <person name="Young J."/>
            <person name="Aguilar M."/>
            <person name="Claverie J.M."/>
            <person name="Frickenhaus S."/>
            <person name="Gonzalez K."/>
            <person name="Herman E.K."/>
            <person name="Lin Y.C."/>
            <person name="Napier J."/>
            <person name="Ogata H."/>
            <person name="Sarno A.F."/>
            <person name="Shmutz J."/>
            <person name="Schroeder D."/>
            <person name="de Vargas C."/>
            <person name="Verret F."/>
            <person name="von Dassow P."/>
            <person name="Valentin K."/>
            <person name="Van de Peer Y."/>
            <person name="Wheeler G."/>
            <person name="Dacks J.B."/>
            <person name="Delwiche C.F."/>
            <person name="Dyhrman S.T."/>
            <person name="Glockner G."/>
            <person name="John U."/>
            <person name="Richards T."/>
            <person name="Worden A.Z."/>
            <person name="Zhang X."/>
            <person name="Grigoriev I.V."/>
            <person name="Allen A.E."/>
            <person name="Bidle K."/>
            <person name="Borodovsky M."/>
            <person name="Bowler C."/>
            <person name="Brownlee C."/>
            <person name="Cock J.M."/>
            <person name="Elias M."/>
            <person name="Gladyshev V.N."/>
            <person name="Groth M."/>
            <person name="Guda C."/>
            <person name="Hadaegh A."/>
            <person name="Iglesias-Rodriguez M.D."/>
            <person name="Jenkins J."/>
            <person name="Jones B.M."/>
            <person name="Lawson T."/>
            <person name="Leese F."/>
            <person name="Lindquist E."/>
            <person name="Lobanov A."/>
            <person name="Lomsadze A."/>
            <person name="Malik S.B."/>
            <person name="Marsh M.E."/>
            <person name="Mackinder L."/>
            <person name="Mock T."/>
            <person name="Mueller-Roeber B."/>
            <person name="Pagarete A."/>
            <person name="Parker M."/>
            <person name="Probert I."/>
            <person name="Quesneville H."/>
            <person name="Raines C."/>
            <person name="Rensing S.A."/>
            <person name="Riano-Pachon D.M."/>
            <person name="Richier S."/>
            <person name="Rokitta S."/>
            <person name="Shiraiwa Y."/>
            <person name="Soanes D.M."/>
            <person name="van der Giezen M."/>
            <person name="Wahlund T.M."/>
            <person name="Williams B."/>
            <person name="Wilson W."/>
            <person name="Wolfe G."/>
            <person name="Wurch L.L."/>
        </authorList>
    </citation>
    <scope>NUCLEOTIDE SEQUENCE</scope>
</reference>
<keyword evidence="6" id="KW-1185">Reference proteome</keyword>
<dbReference type="InterPro" id="IPR029052">
    <property type="entry name" value="Metallo-depent_PP-like"/>
</dbReference>
<evidence type="ECO:0000259" key="4">
    <source>
        <dbReference type="Pfam" id="PF14008"/>
    </source>
</evidence>
<dbReference type="InterPro" id="IPR039331">
    <property type="entry name" value="PAPs-like"/>
</dbReference>